<dbReference type="InterPro" id="IPR029398">
    <property type="entry name" value="PolB_thumb"/>
</dbReference>
<evidence type="ECO:0000259" key="23">
    <source>
        <dbReference type="SMART" id="SM00481"/>
    </source>
</evidence>
<keyword evidence="9" id="KW-0548">Nucleotidyltransferase</keyword>
<feature type="domain" description="Helix-hairpin-helix DNA-binding motif class 1" evidence="22">
    <location>
        <begin position="130"/>
        <end position="149"/>
    </location>
</feature>
<comment type="catalytic activity">
    <reaction evidence="19">
        <text>a 5'-end 2'-deoxyribose-2'-deoxyribonucleotide-DNA = (2E,4S)-4-hydroxypenten-2-al-5-phosphate + a 5'-end 5'-phospho-2'-deoxyribonucleoside-DNA + H(+)</text>
        <dbReference type="Rhea" id="RHEA:76255"/>
        <dbReference type="Rhea" id="RHEA-COMP:13180"/>
        <dbReference type="Rhea" id="RHEA-COMP:18657"/>
        <dbReference type="ChEBI" id="CHEBI:15378"/>
        <dbReference type="ChEBI" id="CHEBI:136412"/>
        <dbReference type="ChEBI" id="CHEBI:195194"/>
        <dbReference type="ChEBI" id="CHEBI:195195"/>
    </reaction>
</comment>
<dbReference type="OrthoDB" id="9808747at2"/>
<dbReference type="InterPro" id="IPR010994">
    <property type="entry name" value="RuvA_2-like"/>
</dbReference>
<dbReference type="SMART" id="SM00483">
    <property type="entry name" value="POLXc"/>
    <property type="match status" value="1"/>
</dbReference>
<dbReference type="GO" id="GO:0005829">
    <property type="term" value="C:cytosol"/>
    <property type="evidence" value="ECO:0007669"/>
    <property type="project" value="TreeGrafter"/>
</dbReference>
<reference evidence="26" key="1">
    <citation type="submission" date="2011-10" db="EMBL/GenBank/DDBJ databases">
        <title>The complete genome of chromosome of Thermovirga lienii DSM 17291.</title>
        <authorList>
            <consortium name="US DOE Joint Genome Institute (JGI-PGF)"/>
            <person name="Lucas S."/>
            <person name="Copeland A."/>
            <person name="Lapidus A."/>
            <person name="Glavina del Rio T."/>
            <person name="Dalin E."/>
            <person name="Tice H."/>
            <person name="Bruce D."/>
            <person name="Goodwin L."/>
            <person name="Pitluck S."/>
            <person name="Peters L."/>
            <person name="Mikhailova N."/>
            <person name="Saunders E."/>
            <person name="Kyrpides N."/>
            <person name="Mavromatis K."/>
            <person name="Ivanova N."/>
            <person name="Last F.I."/>
            <person name="Brettin T."/>
            <person name="Detter J.C."/>
            <person name="Han C."/>
            <person name="Larimer F."/>
            <person name="Land M."/>
            <person name="Hauser L."/>
            <person name="Markowitz V."/>
            <person name="Cheng J.-F."/>
            <person name="Hugenholtz P."/>
            <person name="Woyke T."/>
            <person name="Wu D."/>
            <person name="Spring S."/>
            <person name="Schroeder M."/>
            <person name="Brambilla E.-M."/>
            <person name="Klenk H.-P."/>
            <person name="Eisen J.A."/>
        </authorList>
    </citation>
    <scope>NUCLEOTIDE SEQUENCE [LARGE SCALE GENOMIC DNA]</scope>
    <source>
        <strain evidence="26">ATCC BAA-1197 / DSM 17291 / Cas60314</strain>
    </source>
</reference>
<dbReference type="HOGENOM" id="CLU_017729_1_0_0"/>
<evidence type="ECO:0000259" key="24">
    <source>
        <dbReference type="SMART" id="SM00483"/>
    </source>
</evidence>
<dbReference type="GO" id="GO:0003887">
    <property type="term" value="F:DNA-directed DNA polymerase activity"/>
    <property type="evidence" value="ECO:0007669"/>
    <property type="project" value="UniProtKB-KW"/>
</dbReference>
<dbReference type="PANTHER" id="PTHR36928">
    <property type="entry name" value="PHOSPHATASE YCDX-RELATED"/>
    <property type="match status" value="1"/>
</dbReference>
<keyword evidence="26" id="KW-1185">Reference proteome</keyword>
<feature type="domain" description="Polymerase/histidinol phosphatase N-terminal" evidence="23">
    <location>
        <begin position="344"/>
        <end position="423"/>
    </location>
</feature>
<dbReference type="GO" id="GO:0003677">
    <property type="term" value="F:DNA binding"/>
    <property type="evidence" value="ECO:0007669"/>
    <property type="project" value="InterPro"/>
</dbReference>
<dbReference type="EC" id="2.7.7.7" evidence="3"/>
<protein>
    <recommendedName>
        <fullName evidence="5">DNA polymerase beta</fullName>
        <ecNumber evidence="3">2.7.7.7</ecNumber>
        <ecNumber evidence="4">4.2.99.18</ecNumber>
    </recommendedName>
    <alternativeName>
        <fullName evidence="16">5'-deoxyribose-phosphate lyase</fullName>
    </alternativeName>
    <alternativeName>
        <fullName evidence="17">AP lyase</fullName>
    </alternativeName>
</protein>
<dbReference type="CDD" id="cd00141">
    <property type="entry name" value="NT_POLXc"/>
    <property type="match status" value="1"/>
</dbReference>
<sequence length="581" mass="64976">MSERVDNEKAAQILEEIADMLEIQGESVFKVNAYRRAAENIRSLGRDLSSMVQDGSIFAVEGIGKAIGEKITELVTKGRLEYYEKLSQEVPRSLLEILEIPDMGPKRVKAVWEKLKVTTIEELEEAAKSGRLAELPGFGPKSVARILAGIEERKRALETHRIPLVSAWILAEMVKEGLLGLPGLRIEVGGSFRRKKETVGDLDFLVSSHDPEAAVERFCSLPMVQKVLLRGSKKASVLFKGSIQGDLRVIERSRWGTALQYFTGSKEHNVQMRELALKKGFSLSEYSFKAVDGGDEILCAEEEEVYAFLGLPWILPELREGRRAVDEALKGNLPNVVNEEDLKGDPHVHTLWSDGFSSIEEMVLSAKEKGLRWIAITDHSAALAVAGGLDTARLRSQMVEIDDVNRKQTSVRVLKGVEAEILADGTVDVPGDLVDELDIVIGSLHLSMRQSREEITRRYLKAIRHPRVHIIAHPTGRLLGQRQGMDADWEVIFEEASRTGTILEINANPYRLDLPDYLAALANEKGCLFSIGSDAHRTSQMELLHFGVSVARRAWINKDRIVNTWELDKLLDWAKSKHDRL</sequence>
<dbReference type="EMBL" id="CP003096">
    <property type="protein sequence ID" value="AER66090.1"/>
    <property type="molecule type" value="Genomic_DNA"/>
</dbReference>
<dbReference type="SUPFAM" id="SSF89550">
    <property type="entry name" value="PHP domain-like"/>
    <property type="match status" value="1"/>
</dbReference>
<dbReference type="InterPro" id="IPR037160">
    <property type="entry name" value="DNA_Pol_thumb_sf"/>
</dbReference>
<dbReference type="InterPro" id="IPR002054">
    <property type="entry name" value="DNA-dir_DNA_pol_X"/>
</dbReference>
<keyword evidence="13" id="KW-0239">DNA-directed DNA polymerase</keyword>
<dbReference type="InterPro" id="IPR010996">
    <property type="entry name" value="HHH_MUS81"/>
</dbReference>
<dbReference type="eggNOG" id="COG1387">
    <property type="taxonomic scope" value="Bacteria"/>
</dbReference>
<organism evidence="25 26">
    <name type="scientific">Thermovirga lienii (strain ATCC BAA-1197 / DSM 17291 / Cas60314)</name>
    <dbReference type="NCBI Taxonomy" id="580340"/>
    <lineage>
        <taxon>Bacteria</taxon>
        <taxon>Thermotogati</taxon>
        <taxon>Synergistota</taxon>
        <taxon>Synergistia</taxon>
        <taxon>Synergistales</taxon>
        <taxon>Thermovirgaceae</taxon>
        <taxon>Thermovirga</taxon>
    </lineage>
</organism>
<evidence type="ECO:0000256" key="1">
    <source>
        <dbReference type="ARBA" id="ARBA00001946"/>
    </source>
</evidence>
<gene>
    <name evidence="25" type="ordered locus">Tlie_0353</name>
</gene>
<evidence type="ECO:0000256" key="11">
    <source>
        <dbReference type="ARBA" id="ARBA00022763"/>
    </source>
</evidence>
<dbReference type="Gene3D" id="3.20.20.140">
    <property type="entry name" value="Metal-dependent hydrolases"/>
    <property type="match status" value="1"/>
</dbReference>
<evidence type="ECO:0000256" key="15">
    <source>
        <dbReference type="ARBA" id="ARBA00023204"/>
    </source>
</evidence>
<dbReference type="Gene3D" id="3.30.210.10">
    <property type="entry name" value="DNA polymerase, thumb domain"/>
    <property type="match status" value="1"/>
</dbReference>
<keyword evidence="10" id="KW-0235">DNA replication</keyword>
<dbReference type="SUPFAM" id="SSF47802">
    <property type="entry name" value="DNA polymerase beta, N-terminal domain-like"/>
    <property type="match status" value="1"/>
</dbReference>
<feature type="domain" description="Helix-hairpin-helix DNA-binding motif class 1" evidence="22">
    <location>
        <begin position="95"/>
        <end position="114"/>
    </location>
</feature>
<evidence type="ECO:0000256" key="20">
    <source>
        <dbReference type="ARBA" id="ARBA00045548"/>
    </source>
</evidence>
<comment type="catalytic activity">
    <reaction evidence="21">
        <text>DNA(n) + a 2'-deoxyribonucleoside 5'-triphosphate = DNA(n+1) + diphosphate</text>
        <dbReference type="Rhea" id="RHEA:22508"/>
        <dbReference type="Rhea" id="RHEA-COMP:17339"/>
        <dbReference type="Rhea" id="RHEA-COMP:17340"/>
        <dbReference type="ChEBI" id="CHEBI:33019"/>
        <dbReference type="ChEBI" id="CHEBI:61560"/>
        <dbReference type="ChEBI" id="CHEBI:173112"/>
        <dbReference type="EC" id="2.7.7.7"/>
    </reaction>
</comment>
<dbReference type="InterPro" id="IPR004013">
    <property type="entry name" value="PHP_dom"/>
</dbReference>
<comment type="cofactor">
    <cofactor evidence="1">
        <name>Mg(2+)</name>
        <dbReference type="ChEBI" id="CHEBI:18420"/>
    </cofactor>
</comment>
<dbReference type="InterPro" id="IPR027421">
    <property type="entry name" value="DNA_pol_lamdba_lyase_dom_sf"/>
</dbReference>
<proteinExistence type="predicted"/>
<dbReference type="Gene3D" id="3.30.460.10">
    <property type="entry name" value="Beta Polymerase, domain 2"/>
    <property type="match status" value="1"/>
</dbReference>
<comment type="subcellular location">
    <subcellularLocation>
        <location evidence="2">Cytoplasm</location>
    </subcellularLocation>
</comment>
<dbReference type="STRING" id="580340.Tlie_0353"/>
<keyword evidence="14" id="KW-0915">Sodium</keyword>
<dbReference type="InterPro" id="IPR028207">
    <property type="entry name" value="DNA_pol_B_palm_palm"/>
</dbReference>
<dbReference type="PRINTS" id="PR00870">
    <property type="entry name" value="DNAPOLXBETA"/>
</dbReference>
<dbReference type="GO" id="GO:0042578">
    <property type="term" value="F:phosphoric ester hydrolase activity"/>
    <property type="evidence" value="ECO:0007669"/>
    <property type="project" value="TreeGrafter"/>
</dbReference>
<reference evidence="25 26" key="2">
    <citation type="journal article" date="2012" name="Stand. Genomic Sci.">
        <title>Genome sequence of the moderately thermophilic, amino-acid-degrading and sulfur-reducing bacterium Thermovirga lienii type strain (Cas60314(T)).</title>
        <authorList>
            <person name="Goker M."/>
            <person name="Saunders E."/>
            <person name="Lapidus A."/>
            <person name="Nolan M."/>
            <person name="Lucas S."/>
            <person name="Hammon N."/>
            <person name="Deshpande S."/>
            <person name="Cheng J.F."/>
            <person name="Han C."/>
            <person name="Tapia R."/>
            <person name="Goodwin L.A."/>
            <person name="Pitluck S."/>
            <person name="Liolios K."/>
            <person name="Mavromatis K."/>
            <person name="Pagani I."/>
            <person name="Ivanova N."/>
            <person name="Mikhailova N."/>
            <person name="Pati A."/>
            <person name="Chen A."/>
            <person name="Palaniappan K."/>
            <person name="Land M."/>
            <person name="Chang Y.J."/>
            <person name="Jeffries C.D."/>
            <person name="Brambilla E.M."/>
            <person name="Rohde M."/>
            <person name="Spring S."/>
            <person name="Detter J.C."/>
            <person name="Woyke T."/>
            <person name="Bristow J."/>
            <person name="Eisen J.A."/>
            <person name="Markowitz V."/>
            <person name="Hugenholtz P."/>
            <person name="Kyrpides N.C."/>
            <person name="Klenk H.P."/>
        </authorList>
    </citation>
    <scope>NUCLEOTIDE SEQUENCE [LARGE SCALE GENOMIC DNA]</scope>
    <source>
        <strain evidence="26">ATCC BAA-1197 / DSM 17291 / Cas60314</strain>
    </source>
</reference>
<dbReference type="FunFam" id="3.20.20.140:FF:000047">
    <property type="entry name" value="PHP domain-containing protein"/>
    <property type="match status" value="1"/>
</dbReference>
<dbReference type="eggNOG" id="COG1796">
    <property type="taxonomic scope" value="Bacteria"/>
</dbReference>
<dbReference type="Pfam" id="PF14520">
    <property type="entry name" value="HHH_5"/>
    <property type="match status" value="1"/>
</dbReference>
<dbReference type="SUPFAM" id="SSF47781">
    <property type="entry name" value="RuvA domain 2-like"/>
    <property type="match status" value="1"/>
</dbReference>
<dbReference type="InterPro" id="IPR050243">
    <property type="entry name" value="PHP_phosphatase"/>
</dbReference>
<evidence type="ECO:0000313" key="26">
    <source>
        <dbReference type="Proteomes" id="UP000005868"/>
    </source>
</evidence>
<evidence type="ECO:0000256" key="13">
    <source>
        <dbReference type="ARBA" id="ARBA00022932"/>
    </source>
</evidence>
<name>G7V756_THELD</name>
<dbReference type="PANTHER" id="PTHR36928:SF1">
    <property type="entry name" value="PHOSPHATASE YCDX-RELATED"/>
    <property type="match status" value="1"/>
</dbReference>
<evidence type="ECO:0000256" key="3">
    <source>
        <dbReference type="ARBA" id="ARBA00012417"/>
    </source>
</evidence>
<dbReference type="CDD" id="cd07436">
    <property type="entry name" value="PHP_PolX"/>
    <property type="match status" value="1"/>
</dbReference>
<dbReference type="KEGG" id="tli:Tlie_0353"/>
<dbReference type="SMART" id="SM00278">
    <property type="entry name" value="HhH1"/>
    <property type="match status" value="3"/>
</dbReference>
<keyword evidence="8" id="KW-0808">Transferase</keyword>
<dbReference type="PIRSF" id="PIRSF005047">
    <property type="entry name" value="UCP005047_YshC"/>
    <property type="match status" value="1"/>
</dbReference>
<evidence type="ECO:0000256" key="12">
    <source>
        <dbReference type="ARBA" id="ARBA00022843"/>
    </source>
</evidence>
<evidence type="ECO:0000256" key="5">
    <source>
        <dbReference type="ARBA" id="ARBA00020020"/>
    </source>
</evidence>
<dbReference type="InterPro" id="IPR022311">
    <property type="entry name" value="PolX-like"/>
</dbReference>
<dbReference type="GO" id="GO:0008270">
    <property type="term" value="F:zinc ion binding"/>
    <property type="evidence" value="ECO:0007669"/>
    <property type="project" value="TreeGrafter"/>
</dbReference>
<keyword evidence="7" id="KW-0237">DNA synthesis</keyword>
<evidence type="ECO:0000256" key="10">
    <source>
        <dbReference type="ARBA" id="ARBA00022705"/>
    </source>
</evidence>
<feature type="domain" description="DNA-directed DNA polymerase X" evidence="24">
    <location>
        <begin position="4"/>
        <end position="320"/>
    </location>
</feature>
<dbReference type="AlphaFoldDB" id="G7V756"/>
<dbReference type="InterPro" id="IPR003583">
    <property type="entry name" value="Hlx-hairpin-Hlx_DNA-bd_motif"/>
</dbReference>
<evidence type="ECO:0000256" key="21">
    <source>
        <dbReference type="ARBA" id="ARBA00049244"/>
    </source>
</evidence>
<dbReference type="Proteomes" id="UP000005868">
    <property type="component" value="Chromosome"/>
</dbReference>
<evidence type="ECO:0000256" key="4">
    <source>
        <dbReference type="ARBA" id="ARBA00012720"/>
    </source>
</evidence>
<dbReference type="Gene3D" id="1.10.150.110">
    <property type="entry name" value="DNA polymerase beta, N-terminal domain-like"/>
    <property type="match status" value="1"/>
</dbReference>
<evidence type="ECO:0000256" key="6">
    <source>
        <dbReference type="ARBA" id="ARBA00022481"/>
    </source>
</evidence>
<evidence type="ECO:0000256" key="2">
    <source>
        <dbReference type="ARBA" id="ARBA00004496"/>
    </source>
</evidence>
<accession>G7V756</accession>
<dbReference type="Pfam" id="PF14791">
    <property type="entry name" value="DNA_pol_B_thumb"/>
    <property type="match status" value="1"/>
</dbReference>
<evidence type="ECO:0000256" key="17">
    <source>
        <dbReference type="ARBA" id="ARBA00035726"/>
    </source>
</evidence>
<keyword evidence="6" id="KW-0488">Methylation</keyword>
<evidence type="ECO:0000256" key="7">
    <source>
        <dbReference type="ARBA" id="ARBA00022634"/>
    </source>
</evidence>
<dbReference type="Pfam" id="PF02811">
    <property type="entry name" value="PHP"/>
    <property type="match status" value="1"/>
</dbReference>
<feature type="domain" description="Helix-hairpin-helix DNA-binding motif class 1" evidence="22">
    <location>
        <begin position="55"/>
        <end position="74"/>
    </location>
</feature>
<dbReference type="GO" id="GO:0006281">
    <property type="term" value="P:DNA repair"/>
    <property type="evidence" value="ECO:0007669"/>
    <property type="project" value="UniProtKB-KW"/>
</dbReference>
<dbReference type="Pfam" id="PF14716">
    <property type="entry name" value="HHH_8"/>
    <property type="match status" value="1"/>
</dbReference>
<dbReference type="Gene3D" id="1.10.150.20">
    <property type="entry name" value="5' to 3' exonuclease, C-terminal subdomain"/>
    <property type="match status" value="1"/>
</dbReference>
<evidence type="ECO:0000256" key="19">
    <source>
        <dbReference type="ARBA" id="ARBA00044678"/>
    </source>
</evidence>
<evidence type="ECO:0000256" key="9">
    <source>
        <dbReference type="ARBA" id="ARBA00022695"/>
    </source>
</evidence>
<dbReference type="NCBIfam" id="NF005928">
    <property type="entry name" value="PRK07945.1"/>
    <property type="match status" value="1"/>
</dbReference>
<dbReference type="InterPro" id="IPR043519">
    <property type="entry name" value="NT_sf"/>
</dbReference>
<dbReference type="SUPFAM" id="SSF81301">
    <property type="entry name" value="Nucleotidyltransferase"/>
    <property type="match status" value="1"/>
</dbReference>
<dbReference type="InterPro" id="IPR003141">
    <property type="entry name" value="Pol/His_phosphatase_N"/>
</dbReference>
<evidence type="ECO:0000313" key="25">
    <source>
        <dbReference type="EMBL" id="AER66090.1"/>
    </source>
</evidence>
<evidence type="ECO:0000256" key="16">
    <source>
        <dbReference type="ARBA" id="ARBA00035717"/>
    </source>
</evidence>
<dbReference type="InterPro" id="IPR002008">
    <property type="entry name" value="DNA_pol_X_beta-like"/>
</dbReference>
<evidence type="ECO:0000256" key="14">
    <source>
        <dbReference type="ARBA" id="ARBA00023053"/>
    </source>
</evidence>
<dbReference type="InterPro" id="IPR016195">
    <property type="entry name" value="Pol/histidinol_Pase-like"/>
</dbReference>
<evidence type="ECO:0000259" key="22">
    <source>
        <dbReference type="SMART" id="SM00278"/>
    </source>
</evidence>
<evidence type="ECO:0000256" key="8">
    <source>
        <dbReference type="ARBA" id="ARBA00022679"/>
    </source>
</evidence>
<evidence type="ECO:0000256" key="18">
    <source>
        <dbReference type="ARBA" id="ARBA00044632"/>
    </source>
</evidence>
<dbReference type="Pfam" id="PF14792">
    <property type="entry name" value="DNA_pol_B_palm"/>
    <property type="match status" value="1"/>
</dbReference>
<dbReference type="EC" id="4.2.99.18" evidence="4"/>
<dbReference type="GO" id="GO:0140078">
    <property type="term" value="F:class I DNA-(apurinic or apyrimidinic site) endonuclease activity"/>
    <property type="evidence" value="ECO:0007669"/>
    <property type="project" value="UniProtKB-EC"/>
</dbReference>
<comment type="catalytic activity">
    <reaction evidence="18">
        <text>2'-deoxyribonucleotide-(2'-deoxyribose 5'-phosphate)-2'-deoxyribonucleotide-DNA = a 3'-end 2'-deoxyribonucleotide-(2,3-dehydro-2,3-deoxyribose 5'-phosphate)-DNA + a 5'-end 5'-phospho-2'-deoxyribonucleoside-DNA + H(+)</text>
        <dbReference type="Rhea" id="RHEA:66592"/>
        <dbReference type="Rhea" id="RHEA-COMP:13180"/>
        <dbReference type="Rhea" id="RHEA-COMP:16897"/>
        <dbReference type="Rhea" id="RHEA-COMP:17067"/>
        <dbReference type="ChEBI" id="CHEBI:15378"/>
        <dbReference type="ChEBI" id="CHEBI:136412"/>
        <dbReference type="ChEBI" id="CHEBI:157695"/>
        <dbReference type="ChEBI" id="CHEBI:167181"/>
        <dbReference type="EC" id="4.2.99.18"/>
    </reaction>
</comment>
<keyword evidence="11" id="KW-0227">DNA damage</keyword>
<comment type="function">
    <text evidence="20">Repair polymerase that plays a key role in base-excision repair. During this process, the damaged base is excised by specific DNA glycosylases, the DNA backbone is nicked at the abasic site by an apurinic/apyrimidic (AP) endonuclease, and POLB removes 5'-deoxyribose-phosphate from the preincised AP site acting as a 5'-deoxyribose-phosphate lyase (5'-dRP lyase); through its DNA polymerase activity, it adds one nucleotide to the 3' end of the arising single-nucleotide gap. Conducts 'gap-filling' DNA synthesis in a stepwise distributive fashion rather than in a processive fashion as for other DNA polymerases. It is also able to cleave sugar-phosphate bonds 3' to an intact AP site, acting as an AP lyase.</text>
</comment>
<dbReference type="SMART" id="SM00481">
    <property type="entry name" value="POLIIIAc"/>
    <property type="match status" value="1"/>
</dbReference>
<dbReference type="InterPro" id="IPR047967">
    <property type="entry name" value="PolX_PHP"/>
</dbReference>
<keyword evidence="15" id="KW-0234">DNA repair</keyword>
<dbReference type="NCBIfam" id="NF006375">
    <property type="entry name" value="PRK08609.1"/>
    <property type="match status" value="1"/>
</dbReference>
<keyword evidence="12" id="KW-0832">Ubl conjugation</keyword>